<proteinExistence type="predicted"/>
<name>A0A0F9QRP3_9ZZZZ</name>
<gene>
    <name evidence="1" type="ORF">LCGC14_0668150</name>
</gene>
<organism evidence="1">
    <name type="scientific">marine sediment metagenome</name>
    <dbReference type="NCBI Taxonomy" id="412755"/>
    <lineage>
        <taxon>unclassified sequences</taxon>
        <taxon>metagenomes</taxon>
        <taxon>ecological metagenomes</taxon>
    </lineage>
</organism>
<accession>A0A0F9QRP3</accession>
<sequence>MHLSGYEFNREKLFLRFNGLNHKFMKKNFTKSNEDKEYLEKKYKLFELYQDEFLFRSYYAYSILKRMRLLKETALKAQFEGLRSQFKITDEKEILYSSFMTREYIYFVMPFLNTIFILQDRIMTLLSEFLNIQDKYDKLPKYYYDYKKKINKIFPLFPKPIQTLLINYWEKHGNFIRQYRNLDQHQYQLYYHSFYRLKPKEEYVLYLPDKITRNMGLHEITYKKKIIALDFFEKEFRAFHDFVENMLKQIKVQPYEIKPGSSFSPLERLVNYKNGDILSTMIIGNEALIFRMSNENKPDSEAKSLTIQKVRNNITSFKWEFK</sequence>
<protein>
    <submittedName>
        <fullName evidence="1">Uncharacterized protein</fullName>
    </submittedName>
</protein>
<reference evidence="1" key="1">
    <citation type="journal article" date="2015" name="Nature">
        <title>Complex archaea that bridge the gap between prokaryotes and eukaryotes.</title>
        <authorList>
            <person name="Spang A."/>
            <person name="Saw J.H."/>
            <person name="Jorgensen S.L."/>
            <person name="Zaremba-Niedzwiedzka K."/>
            <person name="Martijn J."/>
            <person name="Lind A.E."/>
            <person name="van Eijk R."/>
            <person name="Schleper C."/>
            <person name="Guy L."/>
            <person name="Ettema T.J."/>
        </authorList>
    </citation>
    <scope>NUCLEOTIDE SEQUENCE</scope>
</reference>
<evidence type="ECO:0000313" key="1">
    <source>
        <dbReference type="EMBL" id="KKN46910.1"/>
    </source>
</evidence>
<dbReference type="AlphaFoldDB" id="A0A0F9QRP3"/>
<dbReference type="EMBL" id="LAZR01001305">
    <property type="protein sequence ID" value="KKN46910.1"/>
    <property type="molecule type" value="Genomic_DNA"/>
</dbReference>
<comment type="caution">
    <text evidence="1">The sequence shown here is derived from an EMBL/GenBank/DDBJ whole genome shotgun (WGS) entry which is preliminary data.</text>
</comment>